<keyword evidence="1" id="KW-0472">Membrane</keyword>
<accession>B0MXQ3</accession>
<sequence>MGTKIYLPLEFYSYHEIFLVLFSGLECSSLVVLQYLILSSKTFETGRYIIIVLIFDCVL</sequence>
<organism evidence="2 3">
    <name type="scientific">Alistipes putredinis DSM 17216</name>
    <dbReference type="NCBI Taxonomy" id="445970"/>
    <lineage>
        <taxon>Bacteria</taxon>
        <taxon>Pseudomonadati</taxon>
        <taxon>Bacteroidota</taxon>
        <taxon>Bacteroidia</taxon>
        <taxon>Bacteroidales</taxon>
        <taxon>Rikenellaceae</taxon>
        <taxon>Alistipes</taxon>
    </lineage>
</organism>
<name>B0MXQ3_9BACT</name>
<keyword evidence="1" id="KW-1133">Transmembrane helix</keyword>
<keyword evidence="1" id="KW-0812">Transmembrane</keyword>
<feature type="transmembrane region" description="Helical" evidence="1">
    <location>
        <begin position="17"/>
        <end position="38"/>
    </location>
</feature>
<comment type="caution">
    <text evidence="2">The sequence shown here is derived from an EMBL/GenBank/DDBJ whole genome shotgun (WGS) entry which is preliminary data.</text>
</comment>
<gene>
    <name evidence="2" type="ORF">ALIPUT_01913</name>
</gene>
<evidence type="ECO:0000313" key="2">
    <source>
        <dbReference type="EMBL" id="EDS02389.1"/>
    </source>
</evidence>
<evidence type="ECO:0000256" key="1">
    <source>
        <dbReference type="SAM" id="Phobius"/>
    </source>
</evidence>
<proteinExistence type="predicted"/>
<evidence type="ECO:0000313" key="3">
    <source>
        <dbReference type="Proteomes" id="UP000005819"/>
    </source>
</evidence>
<dbReference type="EMBL" id="ABFK02000020">
    <property type="protein sequence ID" value="EDS02389.1"/>
    <property type="molecule type" value="Genomic_DNA"/>
</dbReference>
<protein>
    <submittedName>
        <fullName evidence="2">Uncharacterized protein</fullName>
    </submittedName>
</protein>
<dbReference type="HOGENOM" id="CLU_2949971_0_0_10"/>
<keyword evidence="3" id="KW-1185">Reference proteome</keyword>
<reference evidence="2" key="2">
    <citation type="submission" date="2013-09" db="EMBL/GenBank/DDBJ databases">
        <title>Draft genome sequence of Alistipes putredinis (DSM 17216).</title>
        <authorList>
            <person name="Sudarsanam P."/>
            <person name="Ley R."/>
            <person name="Guruge J."/>
            <person name="Turnbaugh P.J."/>
            <person name="Mahowald M."/>
            <person name="Liep D."/>
            <person name="Gordon J."/>
        </authorList>
    </citation>
    <scope>NUCLEOTIDE SEQUENCE</scope>
    <source>
        <strain evidence="2">DSM 17216</strain>
    </source>
</reference>
<dbReference type="AlphaFoldDB" id="B0MXQ3"/>
<reference evidence="2" key="1">
    <citation type="submission" date="2007-10" db="EMBL/GenBank/DDBJ databases">
        <authorList>
            <person name="Fulton L."/>
            <person name="Clifton S."/>
            <person name="Fulton B."/>
            <person name="Xu J."/>
            <person name="Minx P."/>
            <person name="Pepin K.H."/>
            <person name="Johnson M."/>
            <person name="Thiruvilangam P."/>
            <person name="Bhonagiri V."/>
            <person name="Nash W.E."/>
            <person name="Mardis E.R."/>
            <person name="Wilson R.K."/>
        </authorList>
    </citation>
    <scope>NUCLEOTIDE SEQUENCE [LARGE SCALE GENOMIC DNA]</scope>
    <source>
        <strain evidence="2">DSM 17216</strain>
    </source>
</reference>
<dbReference type="Proteomes" id="UP000005819">
    <property type="component" value="Unassembled WGS sequence"/>
</dbReference>